<sequence>MCKRIFWCLEIQIQKKGHADKTDDVHLSKMTIFSGRA</sequence>
<organism evidence="1 2">
    <name type="scientific">Mediterraneibacter gnavus (strain ATCC 29149 / DSM 114966 / JCM 6515 / VPI C7-9)</name>
    <name type="common">Ruminococcus gnavus</name>
    <dbReference type="NCBI Taxonomy" id="411470"/>
    <lineage>
        <taxon>Bacteria</taxon>
        <taxon>Bacillati</taxon>
        <taxon>Bacillota</taxon>
        <taxon>Clostridia</taxon>
        <taxon>Lachnospirales</taxon>
        <taxon>Lachnospiraceae</taxon>
        <taxon>Mediterraneibacter</taxon>
    </lineage>
</organism>
<dbReference type="Proteomes" id="UP000004410">
    <property type="component" value="Unassembled WGS sequence"/>
</dbReference>
<proteinExistence type="predicted"/>
<feature type="non-terminal residue" evidence="1">
    <location>
        <position position="37"/>
    </location>
</feature>
<dbReference type="AlphaFoldDB" id="A7B8M4"/>
<evidence type="ECO:0000313" key="1">
    <source>
        <dbReference type="EMBL" id="EDN75733.1"/>
    </source>
</evidence>
<comment type="caution">
    <text evidence="1">The sequence shown here is derived from an EMBL/GenBank/DDBJ whole genome shotgun (WGS) entry which is preliminary data.</text>
</comment>
<dbReference type="PaxDb" id="411470-RUMGNA_03947"/>
<gene>
    <name evidence="1" type="ORF">RUMGNA_03947</name>
</gene>
<evidence type="ECO:0000313" key="2">
    <source>
        <dbReference type="Proteomes" id="UP000004410"/>
    </source>
</evidence>
<reference evidence="1 2" key="2">
    <citation type="submission" date="2007-06" db="EMBL/GenBank/DDBJ databases">
        <title>Draft genome sequence of Ruminococcus gnavus (ATCC 29149).</title>
        <authorList>
            <person name="Sudarsanam P."/>
            <person name="Ley R."/>
            <person name="Guruge J."/>
            <person name="Turnbaugh P.J."/>
            <person name="Mahowald M."/>
            <person name="Liep D."/>
            <person name="Gordon J."/>
        </authorList>
    </citation>
    <scope>NUCLEOTIDE SEQUENCE [LARGE SCALE GENOMIC DNA]</scope>
    <source>
        <strain evidence="1 2">ATCC 29149</strain>
    </source>
</reference>
<name>A7B8M4_MEDG7</name>
<dbReference type="EMBL" id="AAYG02000041">
    <property type="protein sequence ID" value="EDN75733.1"/>
    <property type="molecule type" value="Genomic_DNA"/>
</dbReference>
<accession>A7B8M4</accession>
<protein>
    <submittedName>
        <fullName evidence="1">Uncharacterized protein</fullName>
    </submittedName>
</protein>
<reference evidence="1 2" key="1">
    <citation type="submission" date="2007-04" db="EMBL/GenBank/DDBJ databases">
        <authorList>
            <person name="Fulton L."/>
            <person name="Clifton S."/>
            <person name="Fulton B."/>
            <person name="Xu J."/>
            <person name="Minx P."/>
            <person name="Pepin K.H."/>
            <person name="Johnson M."/>
            <person name="Thiruvilangam P."/>
            <person name="Bhonagiri V."/>
            <person name="Nash W.E."/>
            <person name="Mardis E.R."/>
            <person name="Wilson R.K."/>
        </authorList>
    </citation>
    <scope>NUCLEOTIDE SEQUENCE [LARGE SCALE GENOMIC DNA]</scope>
    <source>
        <strain evidence="1 2">ATCC 29149</strain>
    </source>
</reference>